<dbReference type="SMART" id="SM00345">
    <property type="entry name" value="HTH_GNTR"/>
    <property type="match status" value="1"/>
</dbReference>
<accession>A0ABQ4LVA5</accession>
<dbReference type="Gene3D" id="3.40.50.2300">
    <property type="match status" value="2"/>
</dbReference>
<dbReference type="InterPro" id="IPR036390">
    <property type="entry name" value="WH_DNA-bd_sf"/>
</dbReference>
<dbReference type="InterPro" id="IPR028082">
    <property type="entry name" value="Peripla_BP_I"/>
</dbReference>
<dbReference type="InterPro" id="IPR046335">
    <property type="entry name" value="LacI/GalR-like_sensor"/>
</dbReference>
<protein>
    <submittedName>
        <fullName evidence="6">LacI family transcriptional regulator</fullName>
    </submittedName>
</protein>
<dbReference type="PROSITE" id="PS50949">
    <property type="entry name" value="HTH_GNTR"/>
    <property type="match status" value="1"/>
</dbReference>
<evidence type="ECO:0000313" key="6">
    <source>
        <dbReference type="EMBL" id="GIO66676.1"/>
    </source>
</evidence>
<keyword evidence="3" id="KW-0238">DNA-binding</keyword>
<gene>
    <name evidence="6" type="ORF">J21TS3_14970</name>
</gene>
<keyword evidence="1" id="KW-0678">Repressor</keyword>
<proteinExistence type="predicted"/>
<dbReference type="PRINTS" id="PR00035">
    <property type="entry name" value="HTHGNTR"/>
</dbReference>
<dbReference type="EMBL" id="BORW01000005">
    <property type="protein sequence ID" value="GIO66676.1"/>
    <property type="molecule type" value="Genomic_DNA"/>
</dbReference>
<reference evidence="6 7" key="1">
    <citation type="submission" date="2021-03" db="EMBL/GenBank/DDBJ databases">
        <title>Antimicrobial resistance genes in bacteria isolated from Japanese honey, and their potential for conferring macrolide and lincosamide resistance in the American foulbrood pathogen Paenibacillus larvae.</title>
        <authorList>
            <person name="Okamoto M."/>
            <person name="Kumagai M."/>
            <person name="Kanamori H."/>
            <person name="Takamatsu D."/>
        </authorList>
    </citation>
    <scope>NUCLEOTIDE SEQUENCE [LARGE SCALE GENOMIC DNA]</scope>
    <source>
        <strain evidence="6 7">J21TS3</strain>
    </source>
</reference>
<keyword evidence="2" id="KW-0805">Transcription regulation</keyword>
<evidence type="ECO:0000256" key="1">
    <source>
        <dbReference type="ARBA" id="ARBA00022491"/>
    </source>
</evidence>
<organism evidence="6 7">
    <name type="scientific">Paenibacillus cookii</name>
    <dbReference type="NCBI Taxonomy" id="157839"/>
    <lineage>
        <taxon>Bacteria</taxon>
        <taxon>Bacillati</taxon>
        <taxon>Bacillota</taxon>
        <taxon>Bacilli</taxon>
        <taxon>Bacillales</taxon>
        <taxon>Paenibacillaceae</taxon>
        <taxon>Paenibacillus</taxon>
    </lineage>
</organism>
<evidence type="ECO:0000259" key="5">
    <source>
        <dbReference type="PROSITE" id="PS50949"/>
    </source>
</evidence>
<dbReference type="RefSeq" id="WP_212948729.1">
    <property type="nucleotide sequence ID" value="NZ_BORW01000005.1"/>
</dbReference>
<dbReference type="PANTHER" id="PTHR30146">
    <property type="entry name" value="LACI-RELATED TRANSCRIPTIONAL REPRESSOR"/>
    <property type="match status" value="1"/>
</dbReference>
<sequence length="389" mass="43179">MSHETSSKPMYEQIFEALREQIISRKYAPGERIPSEKELGEAYNVSRITSKKALEMLTQHGYIVRQPGRGSFVSEHFGSEGTPTAAAQGAAKPRRSLGQPLIGLVMTDFGDSYGTGLIYGMEEASRQHDGYLVLRRSLGVIASEEEAIRGLLELGVDGLIIFPAQGEYFNAEILKLVIGQYPFVLLDRHLKGVSASSISTDNAAAAKRMIEYLFELGHTRISLLTTPPQDTTAIEERIEGFIQAHAENGIVADRSLWMEQITATLPAAFVPENKEKEKENIKKHLREHPEITALFAMEYNIAQLAYEAARESGLRVPEDVSIVCFDSPDYAGEPLFTHMRQKQEEMGRLAFENVLKLRNGESVPNKMLLDAELIVGSSTGPVRKEQPSI</sequence>
<dbReference type="InterPro" id="IPR000524">
    <property type="entry name" value="Tscrpt_reg_HTH_GntR"/>
</dbReference>
<dbReference type="InterPro" id="IPR036388">
    <property type="entry name" value="WH-like_DNA-bd_sf"/>
</dbReference>
<dbReference type="Proteomes" id="UP000680638">
    <property type="component" value="Unassembled WGS sequence"/>
</dbReference>
<keyword evidence="7" id="KW-1185">Reference proteome</keyword>
<dbReference type="SUPFAM" id="SSF53822">
    <property type="entry name" value="Periplasmic binding protein-like I"/>
    <property type="match status" value="1"/>
</dbReference>
<dbReference type="Gene3D" id="1.10.10.10">
    <property type="entry name" value="Winged helix-like DNA-binding domain superfamily/Winged helix DNA-binding domain"/>
    <property type="match status" value="1"/>
</dbReference>
<comment type="caution">
    <text evidence="6">The sequence shown here is derived from an EMBL/GenBank/DDBJ whole genome shotgun (WGS) entry which is preliminary data.</text>
</comment>
<evidence type="ECO:0000256" key="2">
    <source>
        <dbReference type="ARBA" id="ARBA00023015"/>
    </source>
</evidence>
<keyword evidence="4" id="KW-0804">Transcription</keyword>
<evidence type="ECO:0000256" key="3">
    <source>
        <dbReference type="ARBA" id="ARBA00023125"/>
    </source>
</evidence>
<dbReference type="CDD" id="cd06267">
    <property type="entry name" value="PBP1_LacI_sugar_binding-like"/>
    <property type="match status" value="1"/>
</dbReference>
<dbReference type="CDD" id="cd07377">
    <property type="entry name" value="WHTH_GntR"/>
    <property type="match status" value="1"/>
</dbReference>
<dbReference type="PANTHER" id="PTHR30146:SF95">
    <property type="entry name" value="RIBOSE OPERON REPRESSOR"/>
    <property type="match status" value="1"/>
</dbReference>
<evidence type="ECO:0000313" key="7">
    <source>
        <dbReference type="Proteomes" id="UP000680638"/>
    </source>
</evidence>
<dbReference type="Pfam" id="PF00392">
    <property type="entry name" value="GntR"/>
    <property type="match status" value="1"/>
</dbReference>
<feature type="domain" description="HTH gntR-type" evidence="5">
    <location>
        <begin position="8"/>
        <end position="76"/>
    </location>
</feature>
<evidence type="ECO:0000256" key="4">
    <source>
        <dbReference type="ARBA" id="ARBA00023163"/>
    </source>
</evidence>
<dbReference type="SUPFAM" id="SSF46785">
    <property type="entry name" value="Winged helix' DNA-binding domain"/>
    <property type="match status" value="1"/>
</dbReference>
<dbReference type="Pfam" id="PF13377">
    <property type="entry name" value="Peripla_BP_3"/>
    <property type="match status" value="1"/>
</dbReference>
<name>A0ABQ4LVA5_9BACL</name>